<dbReference type="InterPro" id="IPR008928">
    <property type="entry name" value="6-hairpin_glycosidase_sf"/>
</dbReference>
<dbReference type="InterPro" id="IPR052369">
    <property type="entry name" value="UG_Glycosaminoglycan_Hydrolase"/>
</dbReference>
<keyword evidence="1 3" id="KW-0378">Hydrolase</keyword>
<dbReference type="Gene3D" id="1.50.10.10">
    <property type="match status" value="1"/>
</dbReference>
<reference evidence="3 4" key="1">
    <citation type="submission" date="2020-12" db="EMBL/GenBank/DDBJ databases">
        <title>Salegentibacter orientalis sp. nov., isolated from costal sediment.</title>
        <authorList>
            <person name="Lian F.-B."/>
        </authorList>
    </citation>
    <scope>NUCLEOTIDE SEQUENCE [LARGE SCALE GENOMIC DNA]</scope>
    <source>
        <strain evidence="3 4">F60176</strain>
    </source>
</reference>
<dbReference type="SUPFAM" id="SSF48208">
    <property type="entry name" value="Six-hairpin glycosidases"/>
    <property type="match status" value="1"/>
</dbReference>
<dbReference type="Proteomes" id="UP000635665">
    <property type="component" value="Unassembled WGS sequence"/>
</dbReference>
<dbReference type="InterPro" id="IPR012341">
    <property type="entry name" value="6hp_glycosidase-like_sf"/>
</dbReference>
<comment type="similarity">
    <text evidence="2">Belongs to the glycosyl hydrolase 88 family.</text>
</comment>
<dbReference type="EMBL" id="JAEHNY010000015">
    <property type="protein sequence ID" value="MBI6121262.1"/>
    <property type="molecule type" value="Genomic_DNA"/>
</dbReference>
<dbReference type="InterPro" id="IPR010905">
    <property type="entry name" value="Glyco_hydro_88"/>
</dbReference>
<keyword evidence="4" id="KW-1185">Reference proteome</keyword>
<evidence type="ECO:0000256" key="1">
    <source>
        <dbReference type="ARBA" id="ARBA00022801"/>
    </source>
</evidence>
<comment type="caution">
    <text evidence="3">The sequence shown here is derived from an EMBL/GenBank/DDBJ whole genome shotgun (WGS) entry which is preliminary data.</text>
</comment>
<evidence type="ECO:0000256" key="2">
    <source>
        <dbReference type="ARBA" id="ARBA00038358"/>
    </source>
</evidence>
<protein>
    <submittedName>
        <fullName evidence="3">Glycoside hydrolase family 88 protein</fullName>
    </submittedName>
</protein>
<dbReference type="Pfam" id="PF07470">
    <property type="entry name" value="Glyco_hydro_88"/>
    <property type="match status" value="1"/>
</dbReference>
<accession>A0ABS0TJP6</accession>
<organism evidence="3 4">
    <name type="scientific">Salegentibacter maritimus</name>
    <dbReference type="NCBI Taxonomy" id="2794347"/>
    <lineage>
        <taxon>Bacteria</taxon>
        <taxon>Pseudomonadati</taxon>
        <taxon>Bacteroidota</taxon>
        <taxon>Flavobacteriia</taxon>
        <taxon>Flavobacteriales</taxon>
        <taxon>Flavobacteriaceae</taxon>
        <taxon>Salegentibacter</taxon>
    </lineage>
</organism>
<dbReference type="GO" id="GO:0016787">
    <property type="term" value="F:hydrolase activity"/>
    <property type="evidence" value="ECO:0007669"/>
    <property type="project" value="UniProtKB-KW"/>
</dbReference>
<sequence>MKKSKIGFLVCILAVLFSCKENGEKKETKVATPKVAAENFPDKELALAAKQYDLLLKDAREADRVPRTVNEQGGIHWANQGFDWTIGFFPGTCWYLFEDTNDEKWKDAADYFQSKFENFKNIKSNHDLGFVFQCSYGNGYKNTKNESYKDVLITAANSLIERFNPKVGSIKSWNVDGGWQSERGWKFPVIIDNMMNLELLFEVSKMTGDEKYKQIAITHANTTLKNHFRDNNSSYHVVDYDPKTGKVRSKQTAQGFNHESSWARGQAWGLYGFTLSYRYTKDEAYLEQATKIADFILSNESTPEDMIPYWDYDAPNIPNEPRDVSAAAITASALIELAGYDDEKYMEAANKILKSLASSEYTANIGENNHFILKHSVGSIPHKNEINVPLNYADYYYVEALLRYREASGK</sequence>
<dbReference type="PROSITE" id="PS51257">
    <property type="entry name" value="PROKAR_LIPOPROTEIN"/>
    <property type="match status" value="1"/>
</dbReference>
<name>A0ABS0TJP6_9FLAO</name>
<evidence type="ECO:0000313" key="4">
    <source>
        <dbReference type="Proteomes" id="UP000635665"/>
    </source>
</evidence>
<gene>
    <name evidence="3" type="ORF">I6U50_14645</name>
</gene>
<dbReference type="RefSeq" id="WP_193711200.1">
    <property type="nucleotide sequence ID" value="NZ_JAEHNY010000015.1"/>
</dbReference>
<dbReference type="PANTHER" id="PTHR36845:SF1">
    <property type="entry name" value="HYDROLASE, PUTATIVE (AFU_ORTHOLOGUE AFUA_7G05090)-RELATED"/>
    <property type="match status" value="1"/>
</dbReference>
<evidence type="ECO:0000313" key="3">
    <source>
        <dbReference type="EMBL" id="MBI6121262.1"/>
    </source>
</evidence>
<dbReference type="PANTHER" id="PTHR36845">
    <property type="entry name" value="HYDROLASE, PUTATIVE (AFU_ORTHOLOGUE AFUA_7G05090)-RELATED"/>
    <property type="match status" value="1"/>
</dbReference>
<proteinExistence type="inferred from homology"/>